<evidence type="ECO:0000256" key="7">
    <source>
        <dbReference type="ARBA" id="ARBA00022801"/>
    </source>
</evidence>
<dbReference type="InterPro" id="IPR020549">
    <property type="entry name" value="YbeY_CS"/>
</dbReference>
<dbReference type="RefSeq" id="WP_343950741.1">
    <property type="nucleotide sequence ID" value="NZ_BAAAHQ010000015.1"/>
</dbReference>
<evidence type="ECO:0000256" key="9">
    <source>
        <dbReference type="HAMAP-Rule" id="MF_00009"/>
    </source>
</evidence>
<dbReference type="Pfam" id="PF02130">
    <property type="entry name" value="YbeY"/>
    <property type="match status" value="1"/>
</dbReference>
<keyword evidence="2 9" id="KW-0690">Ribosome biogenesis</keyword>
<feature type="region of interest" description="Disordered" evidence="10">
    <location>
        <begin position="61"/>
        <end position="86"/>
    </location>
</feature>
<dbReference type="Gene3D" id="3.40.390.30">
    <property type="entry name" value="Metalloproteases ('zincins'), catalytic domain"/>
    <property type="match status" value="1"/>
</dbReference>
<dbReference type="EMBL" id="BAAAHQ010000015">
    <property type="protein sequence ID" value="GAA0929280.1"/>
    <property type="molecule type" value="Genomic_DNA"/>
</dbReference>
<protein>
    <recommendedName>
        <fullName evidence="9">Endoribonuclease YbeY</fullName>
        <ecNumber evidence="9">3.1.-.-</ecNumber>
    </recommendedName>
</protein>
<evidence type="ECO:0000256" key="4">
    <source>
        <dbReference type="ARBA" id="ARBA00022722"/>
    </source>
</evidence>
<evidence type="ECO:0000313" key="12">
    <source>
        <dbReference type="Proteomes" id="UP001501578"/>
    </source>
</evidence>
<feature type="binding site" evidence="9">
    <location>
        <position position="125"/>
    </location>
    <ligand>
        <name>Zn(2+)</name>
        <dbReference type="ChEBI" id="CHEBI:29105"/>
        <note>catalytic</note>
    </ligand>
</feature>
<gene>
    <name evidence="9 11" type="primary">ybeY</name>
    <name evidence="11" type="ORF">GCM10009560_33010</name>
</gene>
<dbReference type="HAMAP" id="MF_00009">
    <property type="entry name" value="Endoribonucl_YbeY"/>
    <property type="match status" value="1"/>
</dbReference>
<name>A0ABP4A1I7_9ACTN</name>
<dbReference type="Proteomes" id="UP001501578">
    <property type="component" value="Unassembled WGS sequence"/>
</dbReference>
<keyword evidence="6 9" id="KW-0255">Endonuclease</keyword>
<keyword evidence="4 9" id="KW-0540">Nuclease</keyword>
<dbReference type="EC" id="3.1.-.-" evidence="9"/>
<evidence type="ECO:0000313" key="11">
    <source>
        <dbReference type="EMBL" id="GAA0929280.1"/>
    </source>
</evidence>
<comment type="cofactor">
    <cofactor evidence="9">
        <name>Zn(2+)</name>
        <dbReference type="ChEBI" id="CHEBI:29105"/>
    </cofactor>
    <text evidence="9">Binds 1 zinc ion.</text>
</comment>
<evidence type="ECO:0000256" key="3">
    <source>
        <dbReference type="ARBA" id="ARBA00022552"/>
    </source>
</evidence>
<comment type="subcellular location">
    <subcellularLocation>
        <location evidence="9">Cytoplasm</location>
    </subcellularLocation>
</comment>
<keyword evidence="9" id="KW-0963">Cytoplasm</keyword>
<keyword evidence="12" id="KW-1185">Reference proteome</keyword>
<organism evidence="11 12">
    <name type="scientific">Nonomuraea longicatena</name>
    <dbReference type="NCBI Taxonomy" id="83682"/>
    <lineage>
        <taxon>Bacteria</taxon>
        <taxon>Bacillati</taxon>
        <taxon>Actinomycetota</taxon>
        <taxon>Actinomycetes</taxon>
        <taxon>Streptosporangiales</taxon>
        <taxon>Streptosporangiaceae</taxon>
        <taxon>Nonomuraea</taxon>
    </lineage>
</organism>
<dbReference type="PANTHER" id="PTHR46986:SF1">
    <property type="entry name" value="ENDORIBONUCLEASE YBEY, CHLOROPLASTIC"/>
    <property type="match status" value="1"/>
</dbReference>
<dbReference type="InterPro" id="IPR023091">
    <property type="entry name" value="MetalPrtase_cat_dom_sf_prd"/>
</dbReference>
<evidence type="ECO:0000256" key="1">
    <source>
        <dbReference type="ARBA" id="ARBA00010875"/>
    </source>
</evidence>
<dbReference type="PROSITE" id="PS01306">
    <property type="entry name" value="UPF0054"/>
    <property type="match status" value="1"/>
</dbReference>
<evidence type="ECO:0000256" key="2">
    <source>
        <dbReference type="ARBA" id="ARBA00022517"/>
    </source>
</evidence>
<evidence type="ECO:0000256" key="10">
    <source>
        <dbReference type="SAM" id="MobiDB-lite"/>
    </source>
</evidence>
<keyword evidence="5 9" id="KW-0479">Metal-binding</keyword>
<keyword evidence="3 9" id="KW-0698">rRNA processing</keyword>
<feature type="binding site" evidence="9">
    <location>
        <position position="121"/>
    </location>
    <ligand>
        <name>Zn(2+)</name>
        <dbReference type="ChEBI" id="CHEBI:29105"/>
        <note>catalytic</note>
    </ligand>
</feature>
<comment type="caution">
    <text evidence="11">The sequence shown here is derived from an EMBL/GenBank/DDBJ whole genome shotgun (WGS) entry which is preliminary data.</text>
</comment>
<evidence type="ECO:0000256" key="8">
    <source>
        <dbReference type="ARBA" id="ARBA00022833"/>
    </source>
</evidence>
<keyword evidence="7 9" id="KW-0378">Hydrolase</keyword>
<evidence type="ECO:0000256" key="5">
    <source>
        <dbReference type="ARBA" id="ARBA00022723"/>
    </source>
</evidence>
<dbReference type="InterPro" id="IPR002036">
    <property type="entry name" value="YbeY"/>
</dbReference>
<sequence length="158" mass="17028">MSIEINNESGDEVDEESLVALAGHVLGEMGINPLAELSVVIVDEGTMADLHDKWMGEPGPTDVLAFPMDELRPGGGARGDAEGPADPALLGDVVLCPPVAARQAKEAGHSTRDELEMLCTHGILHLLGYDHAEPEEHKEMFGLQGRLLTSWKEVRTQR</sequence>
<comment type="similarity">
    <text evidence="1 9">Belongs to the endoribonuclease YbeY family.</text>
</comment>
<dbReference type="PANTHER" id="PTHR46986">
    <property type="entry name" value="ENDORIBONUCLEASE YBEY, CHLOROPLASTIC"/>
    <property type="match status" value="1"/>
</dbReference>
<comment type="function">
    <text evidence="9">Single strand-specific metallo-endoribonuclease involved in late-stage 70S ribosome quality control and in maturation of the 3' terminus of the 16S rRNA.</text>
</comment>
<reference evidence="12" key="1">
    <citation type="journal article" date="2019" name="Int. J. Syst. Evol. Microbiol.">
        <title>The Global Catalogue of Microorganisms (GCM) 10K type strain sequencing project: providing services to taxonomists for standard genome sequencing and annotation.</title>
        <authorList>
            <consortium name="The Broad Institute Genomics Platform"/>
            <consortium name="The Broad Institute Genome Sequencing Center for Infectious Disease"/>
            <person name="Wu L."/>
            <person name="Ma J."/>
        </authorList>
    </citation>
    <scope>NUCLEOTIDE SEQUENCE [LARGE SCALE GENOMIC DNA]</scope>
    <source>
        <strain evidence="12">JCM 11136</strain>
    </source>
</reference>
<keyword evidence="8 9" id="KW-0862">Zinc</keyword>
<dbReference type="SUPFAM" id="SSF55486">
    <property type="entry name" value="Metalloproteases ('zincins'), catalytic domain"/>
    <property type="match status" value="1"/>
</dbReference>
<proteinExistence type="inferred from homology"/>
<dbReference type="NCBIfam" id="TIGR00043">
    <property type="entry name" value="rRNA maturation RNase YbeY"/>
    <property type="match status" value="1"/>
</dbReference>
<accession>A0ABP4A1I7</accession>
<feature type="binding site" evidence="9">
    <location>
        <position position="131"/>
    </location>
    <ligand>
        <name>Zn(2+)</name>
        <dbReference type="ChEBI" id="CHEBI:29105"/>
        <note>catalytic</note>
    </ligand>
</feature>
<evidence type="ECO:0000256" key="6">
    <source>
        <dbReference type="ARBA" id="ARBA00022759"/>
    </source>
</evidence>